<feature type="compositionally biased region" description="Polar residues" evidence="7">
    <location>
        <begin position="235"/>
        <end position="245"/>
    </location>
</feature>
<evidence type="ECO:0000313" key="9">
    <source>
        <dbReference type="EMBL" id="KAH8699062.1"/>
    </source>
</evidence>
<evidence type="ECO:0000256" key="1">
    <source>
        <dbReference type="ARBA" id="ARBA00022723"/>
    </source>
</evidence>
<comment type="caution">
    <text evidence="9">The sequence shown here is derived from an EMBL/GenBank/DDBJ whole genome shotgun (WGS) entry which is preliminary data.</text>
</comment>
<dbReference type="GO" id="GO:0008270">
    <property type="term" value="F:zinc ion binding"/>
    <property type="evidence" value="ECO:0007669"/>
    <property type="project" value="InterPro"/>
</dbReference>
<dbReference type="Gene3D" id="4.10.240.10">
    <property type="entry name" value="Zn(2)-C6 fungal-type DNA-binding domain"/>
    <property type="match status" value="1"/>
</dbReference>
<keyword evidence="10" id="KW-1185">Reference proteome</keyword>
<name>A0AAD4KTP5_9EURO</name>
<keyword evidence="4" id="KW-0804">Transcription</keyword>
<feature type="compositionally biased region" description="Polar residues" evidence="7">
    <location>
        <begin position="29"/>
        <end position="45"/>
    </location>
</feature>
<feature type="region of interest" description="Disordered" evidence="7">
    <location>
        <begin position="29"/>
        <end position="66"/>
    </location>
</feature>
<dbReference type="InterPro" id="IPR001138">
    <property type="entry name" value="Zn2Cys6_DnaBD"/>
</dbReference>
<dbReference type="InterPro" id="IPR053230">
    <property type="entry name" value="Trans_reg_galc"/>
</dbReference>
<dbReference type="PROSITE" id="PS50048">
    <property type="entry name" value="ZN2_CY6_FUNGAL_2"/>
    <property type="match status" value="1"/>
</dbReference>
<feature type="compositionally biased region" description="Polar residues" evidence="7">
    <location>
        <begin position="502"/>
        <end position="519"/>
    </location>
</feature>
<feature type="domain" description="Zn(2)-C6 fungal-type" evidence="8">
    <location>
        <begin position="77"/>
        <end position="107"/>
    </location>
</feature>
<evidence type="ECO:0000256" key="2">
    <source>
        <dbReference type="ARBA" id="ARBA00023015"/>
    </source>
</evidence>
<accession>A0AAD4KTP5</accession>
<sequence length="850" mass="95033">MNGMNFNGWSMQPAGYTLPFQEIELCSPPSATDDQISPQKETQAKNSKKMAIPRLPEGSEASLSSIGRFHRRHVRRACESCRQRKTKCTGDKSGCRNCREAGIICCYTDGKREKSKRQLATLSAKVQTYEEVIRKMSSRFGVSDEQLMSNAMICDSHHSVLGEQSEMASAFSRGRSLFNSDNPERKSRSPSPLSLAGTDRVEEDFNRDDSSRATGYIGNSSEVSWLQNLRKKVNGDSQETGQSSPPATPGAKDDTLVSSSNFYEDTSDVVITEDVQSHAMPGQKIAELLLRAYFKSVHPSFPIIGMSTFISQYQLFFSHPNIKPGNKWLAILNLIFGIAAVYAHLISADWKSDLEDHSIYFSRARALSMPDSFLDHPDLQQLQIGGLTSFYLLTTGQINRSWKMSGIAVRSAIALGLHLRNVDIKTSDTSKEIRYRVWWALYTMDHVLNVITGRPSCIIDGACTTPIPIPYDESDFPKQEAAQMLSNHSRKGIWVHEWNSASSNLPSPSQAEDSSTDGTGTKPDKTMVDWLKSLPSSMSLYFFHLATLTSIGKRANMKLYSAEAVQAPWPSLEFTIQSLTLETNAWLSHLPESYDFNLLCTTQTMVTQKTSLAFSYYSTRISITRPCLCRLEKQCQADGTYEFCFKAAADCIEAATQIISLLPDNLDASLLHKISPWWSLLHYIMQATTVLLLELSFRVEHVPEKAGEISQATKKSVKWLHKLSCCSTPAHRAWKLCDEFLRGLAQPLNLDISDLPGDDILIDPVDNFASVLESSLLDQQIPTPMPYLEPEAFDFLDKQQTHSQSQSFMPKDGLDDYLPYDPNTGQITGSFFPTNNIDLDLSYVLDSSVY</sequence>
<gene>
    <name evidence="9" type="ORF">BGW36DRAFT_449187</name>
</gene>
<dbReference type="CDD" id="cd00067">
    <property type="entry name" value="GAL4"/>
    <property type="match status" value="1"/>
</dbReference>
<dbReference type="PANTHER" id="PTHR47654">
    <property type="entry name" value="ZN(II)2CYS6 TRANSCRIPTION FACTOR (EUROFUNG)-RELATED"/>
    <property type="match status" value="1"/>
</dbReference>
<dbReference type="InterPro" id="IPR036864">
    <property type="entry name" value="Zn2-C6_fun-type_DNA-bd_sf"/>
</dbReference>
<dbReference type="SMART" id="SM00906">
    <property type="entry name" value="Fungal_trans"/>
    <property type="match status" value="1"/>
</dbReference>
<keyword evidence="3" id="KW-0238">DNA-binding</keyword>
<organism evidence="9 10">
    <name type="scientific">Talaromyces proteolyticus</name>
    <dbReference type="NCBI Taxonomy" id="1131652"/>
    <lineage>
        <taxon>Eukaryota</taxon>
        <taxon>Fungi</taxon>
        <taxon>Dikarya</taxon>
        <taxon>Ascomycota</taxon>
        <taxon>Pezizomycotina</taxon>
        <taxon>Eurotiomycetes</taxon>
        <taxon>Eurotiomycetidae</taxon>
        <taxon>Eurotiales</taxon>
        <taxon>Trichocomaceae</taxon>
        <taxon>Talaromyces</taxon>
        <taxon>Talaromyces sect. Bacilispori</taxon>
    </lineage>
</organism>
<evidence type="ECO:0000313" key="10">
    <source>
        <dbReference type="Proteomes" id="UP001201262"/>
    </source>
</evidence>
<feature type="coiled-coil region" evidence="6">
    <location>
        <begin position="112"/>
        <end position="139"/>
    </location>
</feature>
<evidence type="ECO:0000259" key="8">
    <source>
        <dbReference type="PROSITE" id="PS50048"/>
    </source>
</evidence>
<dbReference type="InterPro" id="IPR007219">
    <property type="entry name" value="XnlR_reg_dom"/>
</dbReference>
<feature type="region of interest" description="Disordered" evidence="7">
    <location>
        <begin position="175"/>
        <end position="215"/>
    </location>
</feature>
<dbReference type="PROSITE" id="PS00463">
    <property type="entry name" value="ZN2_CY6_FUNGAL_1"/>
    <property type="match status" value="1"/>
</dbReference>
<dbReference type="GO" id="GO:0003677">
    <property type="term" value="F:DNA binding"/>
    <property type="evidence" value="ECO:0007669"/>
    <property type="project" value="UniProtKB-KW"/>
</dbReference>
<dbReference type="GeneID" id="70252064"/>
<keyword evidence="1" id="KW-0479">Metal-binding</keyword>
<dbReference type="Proteomes" id="UP001201262">
    <property type="component" value="Unassembled WGS sequence"/>
</dbReference>
<keyword evidence="2" id="KW-0805">Transcription regulation</keyword>
<evidence type="ECO:0000256" key="5">
    <source>
        <dbReference type="ARBA" id="ARBA00023242"/>
    </source>
</evidence>
<dbReference type="AlphaFoldDB" id="A0AAD4KTP5"/>
<evidence type="ECO:0000256" key="7">
    <source>
        <dbReference type="SAM" id="MobiDB-lite"/>
    </source>
</evidence>
<protein>
    <submittedName>
        <fullName evidence="9">Fungal-specific transcription factor domain-containing protein</fullName>
    </submittedName>
</protein>
<feature type="region of interest" description="Disordered" evidence="7">
    <location>
        <begin position="232"/>
        <end position="257"/>
    </location>
</feature>
<dbReference type="SMART" id="SM00066">
    <property type="entry name" value="GAL4"/>
    <property type="match status" value="1"/>
</dbReference>
<proteinExistence type="predicted"/>
<evidence type="ECO:0000256" key="3">
    <source>
        <dbReference type="ARBA" id="ARBA00023125"/>
    </source>
</evidence>
<keyword evidence="6" id="KW-0175">Coiled coil</keyword>
<dbReference type="EMBL" id="JAJTJA010000005">
    <property type="protein sequence ID" value="KAH8699062.1"/>
    <property type="molecule type" value="Genomic_DNA"/>
</dbReference>
<evidence type="ECO:0000256" key="4">
    <source>
        <dbReference type="ARBA" id="ARBA00023163"/>
    </source>
</evidence>
<dbReference type="GO" id="GO:0000981">
    <property type="term" value="F:DNA-binding transcription factor activity, RNA polymerase II-specific"/>
    <property type="evidence" value="ECO:0007669"/>
    <property type="project" value="InterPro"/>
</dbReference>
<dbReference type="Pfam" id="PF00172">
    <property type="entry name" value="Zn_clus"/>
    <property type="match status" value="1"/>
</dbReference>
<reference evidence="9" key="1">
    <citation type="submission" date="2021-12" db="EMBL/GenBank/DDBJ databases">
        <title>Convergent genome expansion in fungi linked to evolution of root-endophyte symbiosis.</title>
        <authorList>
            <consortium name="DOE Joint Genome Institute"/>
            <person name="Ke Y.-H."/>
            <person name="Bonito G."/>
            <person name="Liao H.-L."/>
            <person name="Looney B."/>
            <person name="Rojas-Flechas A."/>
            <person name="Nash J."/>
            <person name="Hameed K."/>
            <person name="Schadt C."/>
            <person name="Martin F."/>
            <person name="Crous P.W."/>
            <person name="Miettinen O."/>
            <person name="Magnuson J.K."/>
            <person name="Labbe J."/>
            <person name="Jacobson D."/>
            <person name="Doktycz M.J."/>
            <person name="Veneault-Fourrey C."/>
            <person name="Kuo A."/>
            <person name="Mondo S."/>
            <person name="Calhoun S."/>
            <person name="Riley R."/>
            <person name="Ohm R."/>
            <person name="LaButti K."/>
            <person name="Andreopoulos B."/>
            <person name="Pangilinan J."/>
            <person name="Nolan M."/>
            <person name="Tritt A."/>
            <person name="Clum A."/>
            <person name="Lipzen A."/>
            <person name="Daum C."/>
            <person name="Barry K."/>
            <person name="Grigoriev I.V."/>
            <person name="Vilgalys R."/>
        </authorList>
    </citation>
    <scope>NUCLEOTIDE SEQUENCE</scope>
    <source>
        <strain evidence="9">PMI_201</strain>
    </source>
</reference>
<dbReference type="GO" id="GO:0006351">
    <property type="term" value="P:DNA-templated transcription"/>
    <property type="evidence" value="ECO:0007669"/>
    <property type="project" value="InterPro"/>
</dbReference>
<evidence type="ECO:0000256" key="6">
    <source>
        <dbReference type="SAM" id="Coils"/>
    </source>
</evidence>
<feature type="compositionally biased region" description="Basic and acidic residues" evidence="7">
    <location>
        <begin position="199"/>
        <end position="211"/>
    </location>
</feature>
<keyword evidence="5" id="KW-0539">Nucleus</keyword>
<dbReference type="PANTHER" id="PTHR47654:SF3">
    <property type="entry name" value="ZN(II)2CYS6 TRANSCRIPTION FACTOR (EUROFUNG)"/>
    <property type="match status" value="1"/>
</dbReference>
<dbReference type="CDD" id="cd12148">
    <property type="entry name" value="fungal_TF_MHR"/>
    <property type="match status" value="1"/>
</dbReference>
<dbReference type="SUPFAM" id="SSF57701">
    <property type="entry name" value="Zn2/Cys6 DNA-binding domain"/>
    <property type="match status" value="1"/>
</dbReference>
<feature type="region of interest" description="Disordered" evidence="7">
    <location>
        <begin position="502"/>
        <end position="523"/>
    </location>
</feature>
<dbReference type="RefSeq" id="XP_046073526.1">
    <property type="nucleotide sequence ID" value="XM_046221777.1"/>
</dbReference>
<dbReference type="Pfam" id="PF04082">
    <property type="entry name" value="Fungal_trans"/>
    <property type="match status" value="1"/>
</dbReference>